<sequence>MAACLLPVSWVTVSLSLNHLTTSYCARSHRPNMGQSPISKHSGETVWRSTQGGGLTTQVQIPVQAGI</sequence>
<evidence type="ECO:0000256" key="1">
    <source>
        <dbReference type="SAM" id="SignalP"/>
    </source>
</evidence>
<keyword evidence="1" id="KW-0732">Signal</keyword>
<protein>
    <recommendedName>
        <fullName evidence="3">Secreted protein</fullName>
    </recommendedName>
</protein>
<reference evidence="2" key="2">
    <citation type="journal article" date="2015" name="Fish Shellfish Immunol.">
        <title>Early steps in the European eel (Anguilla anguilla)-Vibrio vulnificus interaction in the gills: Role of the RtxA13 toxin.</title>
        <authorList>
            <person name="Callol A."/>
            <person name="Pajuelo D."/>
            <person name="Ebbesson L."/>
            <person name="Teles M."/>
            <person name="MacKenzie S."/>
            <person name="Amaro C."/>
        </authorList>
    </citation>
    <scope>NUCLEOTIDE SEQUENCE</scope>
</reference>
<dbReference type="EMBL" id="GBXM01019315">
    <property type="protein sequence ID" value="JAH89262.1"/>
    <property type="molecule type" value="Transcribed_RNA"/>
</dbReference>
<feature type="chain" id="PRO_5002434558" description="Secreted protein" evidence="1">
    <location>
        <begin position="17"/>
        <end position="67"/>
    </location>
</feature>
<reference evidence="2" key="1">
    <citation type="submission" date="2014-11" db="EMBL/GenBank/DDBJ databases">
        <authorList>
            <person name="Amaro Gonzalez C."/>
        </authorList>
    </citation>
    <scope>NUCLEOTIDE SEQUENCE</scope>
</reference>
<accession>A0A0E9WFZ6</accession>
<evidence type="ECO:0000313" key="2">
    <source>
        <dbReference type="EMBL" id="JAH89262.1"/>
    </source>
</evidence>
<proteinExistence type="predicted"/>
<name>A0A0E9WFZ6_ANGAN</name>
<dbReference type="AlphaFoldDB" id="A0A0E9WFZ6"/>
<organism evidence="2">
    <name type="scientific">Anguilla anguilla</name>
    <name type="common">European freshwater eel</name>
    <name type="synonym">Muraena anguilla</name>
    <dbReference type="NCBI Taxonomy" id="7936"/>
    <lineage>
        <taxon>Eukaryota</taxon>
        <taxon>Metazoa</taxon>
        <taxon>Chordata</taxon>
        <taxon>Craniata</taxon>
        <taxon>Vertebrata</taxon>
        <taxon>Euteleostomi</taxon>
        <taxon>Actinopterygii</taxon>
        <taxon>Neopterygii</taxon>
        <taxon>Teleostei</taxon>
        <taxon>Anguilliformes</taxon>
        <taxon>Anguillidae</taxon>
        <taxon>Anguilla</taxon>
    </lineage>
</organism>
<feature type="signal peptide" evidence="1">
    <location>
        <begin position="1"/>
        <end position="16"/>
    </location>
</feature>
<evidence type="ECO:0008006" key="3">
    <source>
        <dbReference type="Google" id="ProtNLM"/>
    </source>
</evidence>